<dbReference type="InterPro" id="IPR049751">
    <property type="entry name" value="TraI/MobA_relaxases"/>
</dbReference>
<proteinExistence type="predicted"/>
<evidence type="ECO:0000259" key="4">
    <source>
        <dbReference type="Pfam" id="PF22287"/>
    </source>
</evidence>
<dbReference type="InterPro" id="IPR054462">
    <property type="entry name" value="TraI_M"/>
</dbReference>
<dbReference type="Proteomes" id="UP000238954">
    <property type="component" value="Unassembled WGS sequence"/>
</dbReference>
<reference evidence="7" key="1">
    <citation type="submission" date="2017-11" db="EMBL/GenBank/DDBJ databases">
        <title>The complete genome sequence of Sphingopyxis pomeranensis sp. nov. strain WS5A3p.</title>
        <authorList>
            <person name="Kaminski M.A."/>
        </authorList>
    </citation>
    <scope>NUCLEOTIDE SEQUENCE [LARGE SCALE GENOMIC DNA]</scope>
    <source>
        <strain evidence="7">WS5A3p</strain>
    </source>
</reference>
<feature type="domain" description="Large polyvalent protein-associated" evidence="3">
    <location>
        <begin position="423"/>
        <end position="511"/>
    </location>
</feature>
<dbReference type="Pfam" id="PF18821">
    <property type="entry name" value="LPD7"/>
    <property type="match status" value="1"/>
</dbReference>
<evidence type="ECO:0000259" key="3">
    <source>
        <dbReference type="Pfam" id="PF18821"/>
    </source>
</evidence>
<evidence type="ECO:0000313" key="7">
    <source>
        <dbReference type="Proteomes" id="UP000238954"/>
    </source>
</evidence>
<evidence type="ECO:0000256" key="1">
    <source>
        <dbReference type="SAM" id="MobiDB-lite"/>
    </source>
</evidence>
<protein>
    <submittedName>
        <fullName evidence="6">Conjugal transfer protein TraI</fullName>
    </submittedName>
</protein>
<feature type="domain" description="TraI-like C-terminal" evidence="4">
    <location>
        <begin position="682"/>
        <end position="766"/>
    </location>
</feature>
<dbReference type="NCBIfam" id="NF041893">
    <property type="entry name" value="TraI_MobP_relax"/>
    <property type="match status" value="1"/>
</dbReference>
<evidence type="ECO:0000259" key="2">
    <source>
        <dbReference type="Pfam" id="PF03432"/>
    </source>
</evidence>
<feature type="compositionally biased region" description="Low complexity" evidence="1">
    <location>
        <begin position="534"/>
        <end position="544"/>
    </location>
</feature>
<dbReference type="InterPro" id="IPR005094">
    <property type="entry name" value="Endonuclease_MobA/VirD2"/>
</dbReference>
<dbReference type="InterPro" id="IPR054461">
    <property type="entry name" value="TraI-like_C"/>
</dbReference>
<dbReference type="Pfam" id="PF22287">
    <property type="entry name" value="TraI-like_C"/>
    <property type="match status" value="1"/>
</dbReference>
<evidence type="ECO:0000313" key="6">
    <source>
        <dbReference type="EMBL" id="PQM25760.1"/>
    </source>
</evidence>
<feature type="compositionally biased region" description="Basic and acidic residues" evidence="1">
    <location>
        <begin position="616"/>
        <end position="630"/>
    </location>
</feature>
<dbReference type="EMBL" id="PHFW01000004">
    <property type="protein sequence ID" value="PQM25760.1"/>
    <property type="molecule type" value="Genomic_DNA"/>
</dbReference>
<dbReference type="Pfam" id="PF03432">
    <property type="entry name" value="Relaxase"/>
    <property type="match status" value="1"/>
</dbReference>
<dbReference type="Pfam" id="PF22863">
    <property type="entry name" value="TraI_middle"/>
    <property type="match status" value="1"/>
</dbReference>
<keyword evidence="7" id="KW-1185">Reference proteome</keyword>
<feature type="region of interest" description="Disordered" evidence="1">
    <location>
        <begin position="513"/>
        <end position="563"/>
    </location>
</feature>
<keyword evidence="6" id="KW-0614">Plasmid</keyword>
<feature type="region of interest" description="Disordered" evidence="1">
    <location>
        <begin position="589"/>
        <end position="630"/>
    </location>
</feature>
<geneLocation type="plasmid" evidence="6">
    <name>unnamed1</name>
</geneLocation>
<accession>A0A2S8B071</accession>
<comment type="caution">
    <text evidence="6">The sequence shown here is derived from an EMBL/GenBank/DDBJ whole genome shotgun (WGS) entry which is preliminary data.</text>
</comment>
<name>A0A2S8B071_9SPHN</name>
<sequence>MIAKHVPMKATSKSDFGGLVRYITSAQGRDERVGLVTVTNCNGHTPEDAAQDVMLVQSANQRAASDKTYHLIISFRPGENPSAEVMRDIEEAVCAALGFAEHQRVSAVHHDTDNTHIHLAINKIHPVRHTIHAPLRDYQTLAAVCERLEVKHGLEPDNHAARQRAGEARARDMEQIAGTESLIGWAQRNCAEPLKAAASWAELHQIAANFGLSVQARGNGLIFAAMDGTTVKASSIARELSKGALEKRLGAFQSAQGGEGAPKARQTYEKRPVPSRIDTSALFSAYREQQGTRATRRKVELAEAAAKRRAAIEQVKRIGRTKRAAIKLLGGGPVVKRLNYALAARSTKAAIAKIVAAHGRERERIASRNSRRGWNDWLQEQAKAGDQTALEALRAREGRRTAPNDALHIAAMPTAAHPAAIRQDHITKRGTIIYRTANAAVRDDGQRLHVSRGAQIEGVVAALRLAHERYGDRLAISGSDQFKALVVEAAARSAMPITFADPDLEARRQNIRQEERARDRQIIGRGDRGGAGVVGRNAVNGAGRDASATAPGRNGTFRPGAVSAGGTNAGTGLAAGGASIAAVGIGHAQPARNGHSSAGGAEAPSERAVKPNIGRVGREPPPESRGSLRDLSKLGLVQHAERGSLLLPRHVHSDVDDQKARPDRLVRRDDDRPRMSDDQARAADKYIAERNAKRHIGMDIPAHRLFTGDHGPLIYAGTRQIEGQKLILLRDGADMLVLPVDARSAARAGKLAIGEPIEIASNGTVKSKGRSR</sequence>
<gene>
    <name evidence="6" type="ORF">CVO77_20205</name>
</gene>
<feature type="domain" description="MobA/VirD2-like nuclease" evidence="2">
    <location>
        <begin position="22"/>
        <end position="154"/>
    </location>
</feature>
<dbReference type="OrthoDB" id="279005at2"/>
<organism evidence="6 7">
    <name type="scientific">Sphingopyxis lindanitolerans</name>
    <dbReference type="NCBI Taxonomy" id="2054227"/>
    <lineage>
        <taxon>Bacteria</taxon>
        <taxon>Pseudomonadati</taxon>
        <taxon>Pseudomonadota</taxon>
        <taxon>Alphaproteobacteria</taxon>
        <taxon>Sphingomonadales</taxon>
        <taxon>Sphingomonadaceae</taxon>
        <taxon>Sphingopyxis</taxon>
    </lineage>
</organism>
<feature type="region of interest" description="Disordered" evidence="1">
    <location>
        <begin position="648"/>
        <end position="681"/>
    </location>
</feature>
<feature type="domain" description="TraI-like middle" evidence="5">
    <location>
        <begin position="167"/>
        <end position="254"/>
    </location>
</feature>
<evidence type="ECO:0000259" key="5">
    <source>
        <dbReference type="Pfam" id="PF22863"/>
    </source>
</evidence>
<dbReference type="AlphaFoldDB" id="A0A2S8B071"/>
<dbReference type="RefSeq" id="WP_006954188.1">
    <property type="nucleotide sequence ID" value="NZ_PHFW01000004.1"/>
</dbReference>
<dbReference type="InterPro" id="IPR040677">
    <property type="entry name" value="LPD7"/>
</dbReference>
<feature type="compositionally biased region" description="Basic and acidic residues" evidence="1">
    <location>
        <begin position="513"/>
        <end position="528"/>
    </location>
</feature>
<feature type="compositionally biased region" description="Basic and acidic residues" evidence="1">
    <location>
        <begin position="651"/>
        <end position="681"/>
    </location>
</feature>